<protein>
    <submittedName>
        <fullName evidence="2">Uncharacterized protein</fullName>
    </submittedName>
</protein>
<gene>
    <name evidence="2" type="ORF">PVAP13_2KG042116</name>
</gene>
<evidence type="ECO:0000313" key="3">
    <source>
        <dbReference type="Proteomes" id="UP000823388"/>
    </source>
</evidence>
<dbReference type="AlphaFoldDB" id="A0A8T0W545"/>
<organism evidence="2 3">
    <name type="scientific">Panicum virgatum</name>
    <name type="common">Blackwell switchgrass</name>
    <dbReference type="NCBI Taxonomy" id="38727"/>
    <lineage>
        <taxon>Eukaryota</taxon>
        <taxon>Viridiplantae</taxon>
        <taxon>Streptophyta</taxon>
        <taxon>Embryophyta</taxon>
        <taxon>Tracheophyta</taxon>
        <taxon>Spermatophyta</taxon>
        <taxon>Magnoliopsida</taxon>
        <taxon>Liliopsida</taxon>
        <taxon>Poales</taxon>
        <taxon>Poaceae</taxon>
        <taxon>PACMAD clade</taxon>
        <taxon>Panicoideae</taxon>
        <taxon>Panicodae</taxon>
        <taxon>Paniceae</taxon>
        <taxon>Panicinae</taxon>
        <taxon>Panicum</taxon>
        <taxon>Panicum sect. Hiantes</taxon>
    </lineage>
</organism>
<evidence type="ECO:0000256" key="1">
    <source>
        <dbReference type="SAM" id="MobiDB-lite"/>
    </source>
</evidence>
<keyword evidence="3" id="KW-1185">Reference proteome</keyword>
<proteinExistence type="predicted"/>
<dbReference type="EMBL" id="CM029039">
    <property type="protein sequence ID" value="KAG2639783.1"/>
    <property type="molecule type" value="Genomic_DNA"/>
</dbReference>
<feature type="compositionally biased region" description="Pro residues" evidence="1">
    <location>
        <begin position="40"/>
        <end position="49"/>
    </location>
</feature>
<comment type="caution">
    <text evidence="2">The sequence shown here is derived from an EMBL/GenBank/DDBJ whole genome shotgun (WGS) entry which is preliminary data.</text>
</comment>
<dbReference type="Proteomes" id="UP000823388">
    <property type="component" value="Chromosome 2K"/>
</dbReference>
<evidence type="ECO:0000313" key="2">
    <source>
        <dbReference type="EMBL" id="KAG2639783.1"/>
    </source>
</evidence>
<feature type="region of interest" description="Disordered" evidence="1">
    <location>
        <begin position="32"/>
        <end position="51"/>
    </location>
</feature>
<accession>A0A8T0W545</accession>
<reference evidence="2" key="1">
    <citation type="submission" date="2020-05" db="EMBL/GenBank/DDBJ databases">
        <title>WGS assembly of Panicum virgatum.</title>
        <authorList>
            <person name="Lovell J.T."/>
            <person name="Jenkins J."/>
            <person name="Shu S."/>
            <person name="Juenger T.E."/>
            <person name="Schmutz J."/>
        </authorList>
    </citation>
    <scope>NUCLEOTIDE SEQUENCE</scope>
    <source>
        <strain evidence="2">AP13</strain>
    </source>
</reference>
<sequence>MACVPRARRRQAALGPASLRSCACAEPPRALPLAPHVPQGRPPPWPPEPSAAVGFPAAQIAVSAARLSKPRLPRALRRRPVAPPLHAVPVPFPEKRRHEECRSPCAAKFRPTPCKSDAGDFSEEIKISGVGS</sequence>
<name>A0A8T0W545_PANVG</name>